<dbReference type="SUPFAM" id="SSF53187">
    <property type="entry name" value="Zn-dependent exopeptidases"/>
    <property type="match status" value="1"/>
</dbReference>
<protein>
    <submittedName>
        <fullName evidence="3">N-acetylmuramoyl-L-alanine amidase</fullName>
    </submittedName>
</protein>
<dbReference type="InterPro" id="IPR050695">
    <property type="entry name" value="N-acetylmuramoyl_amidase_3"/>
</dbReference>
<dbReference type="SMART" id="SM00646">
    <property type="entry name" value="Ami_3"/>
    <property type="match status" value="1"/>
</dbReference>
<organism evidence="3 4">
    <name type="scientific">Parasporobacterium paucivorans DSM 15970</name>
    <dbReference type="NCBI Taxonomy" id="1122934"/>
    <lineage>
        <taxon>Bacteria</taxon>
        <taxon>Bacillati</taxon>
        <taxon>Bacillota</taxon>
        <taxon>Clostridia</taxon>
        <taxon>Lachnospirales</taxon>
        <taxon>Lachnospiraceae</taxon>
        <taxon>Parasporobacterium</taxon>
    </lineage>
</organism>
<gene>
    <name evidence="3" type="ORF">SAMN02745691_00228</name>
</gene>
<dbReference type="CDD" id="cd02696">
    <property type="entry name" value="MurNAc-LAA"/>
    <property type="match status" value="1"/>
</dbReference>
<dbReference type="AlphaFoldDB" id="A0A1M6B0J3"/>
<evidence type="ECO:0000313" key="3">
    <source>
        <dbReference type="EMBL" id="SHI42211.1"/>
    </source>
</evidence>
<dbReference type="Proteomes" id="UP000184342">
    <property type="component" value="Unassembled WGS sequence"/>
</dbReference>
<dbReference type="PANTHER" id="PTHR30404">
    <property type="entry name" value="N-ACETYLMURAMOYL-L-ALANINE AMIDASE"/>
    <property type="match status" value="1"/>
</dbReference>
<dbReference type="Pfam" id="PF01520">
    <property type="entry name" value="Amidase_3"/>
    <property type="match status" value="1"/>
</dbReference>
<keyword evidence="4" id="KW-1185">Reference proteome</keyword>
<accession>A0A1M6B0J3</accession>
<reference evidence="3 4" key="1">
    <citation type="submission" date="2016-11" db="EMBL/GenBank/DDBJ databases">
        <authorList>
            <person name="Jaros S."/>
            <person name="Januszkiewicz K."/>
            <person name="Wedrychowicz H."/>
        </authorList>
    </citation>
    <scope>NUCLEOTIDE SEQUENCE [LARGE SCALE GENOMIC DNA]</scope>
    <source>
        <strain evidence="3 4">DSM 15970</strain>
    </source>
</reference>
<name>A0A1M6B0J3_9FIRM</name>
<evidence type="ECO:0000313" key="4">
    <source>
        <dbReference type="Proteomes" id="UP000184342"/>
    </source>
</evidence>
<dbReference type="GO" id="GO:0009253">
    <property type="term" value="P:peptidoglycan catabolic process"/>
    <property type="evidence" value="ECO:0007669"/>
    <property type="project" value="InterPro"/>
</dbReference>
<dbReference type="GO" id="GO:0030288">
    <property type="term" value="C:outer membrane-bounded periplasmic space"/>
    <property type="evidence" value="ECO:0007669"/>
    <property type="project" value="TreeGrafter"/>
</dbReference>
<proteinExistence type="predicted"/>
<evidence type="ECO:0000256" key="1">
    <source>
        <dbReference type="ARBA" id="ARBA00022801"/>
    </source>
</evidence>
<dbReference type="GO" id="GO:0008745">
    <property type="term" value="F:N-acetylmuramoyl-L-alanine amidase activity"/>
    <property type="evidence" value="ECO:0007669"/>
    <property type="project" value="InterPro"/>
</dbReference>
<dbReference type="OrthoDB" id="9772024at2"/>
<dbReference type="InterPro" id="IPR002508">
    <property type="entry name" value="MurNAc-LAA_cat"/>
</dbReference>
<dbReference type="EMBL" id="FQYT01000003">
    <property type="protein sequence ID" value="SHI42211.1"/>
    <property type="molecule type" value="Genomic_DNA"/>
</dbReference>
<dbReference type="STRING" id="1122934.SAMN02745691_00228"/>
<dbReference type="PANTHER" id="PTHR30404:SF0">
    <property type="entry name" value="N-ACETYLMURAMOYL-L-ALANINE AMIDASE AMIC"/>
    <property type="match status" value="1"/>
</dbReference>
<keyword evidence="1" id="KW-0378">Hydrolase</keyword>
<dbReference type="Gene3D" id="3.40.630.40">
    <property type="entry name" value="Zn-dependent exopeptidases"/>
    <property type="match status" value="1"/>
</dbReference>
<dbReference type="RefSeq" id="WP_073992532.1">
    <property type="nucleotide sequence ID" value="NZ_FQYT01000003.1"/>
</dbReference>
<evidence type="ECO:0000259" key="2">
    <source>
        <dbReference type="SMART" id="SM00646"/>
    </source>
</evidence>
<sequence length="332" mass="35610">MSKIICLDAGHGLKTAGKITLSGIHEWELNNKVCNYITEILTACGVTVVRVDDITGNTDVPLATRMAKIKALNPIASVSIHHNAGGGLGIESWVRNGARADSIAIAKLMTEKVSASTGLRNRGVKYGLLYMTTICNFPTILFEGGFMDSADMDYIVTEAGQRAYAKGVADTLIAYFGLVAETVNNEPVVATPVVAPAPTPAVVKPGIDVTYQVGNSRGAWLPNVVNDSDYAGIENRAIQGIMASLSKGSIRYRVHTIGGGWLPFVNDRTDFAGVWGRNIDGVQMALNNLPGYSVQYRVSLIGSTDYLPWVADLSDYAGIFGRQIDKLQIRIA</sequence>
<feature type="domain" description="MurNAc-LAA" evidence="2">
    <location>
        <begin position="66"/>
        <end position="173"/>
    </location>
</feature>